<dbReference type="InterPro" id="IPR046199">
    <property type="entry name" value="DUF6231"/>
</dbReference>
<dbReference type="KEGG" id="aeh:Mlg_1590"/>
<dbReference type="OrthoDB" id="5609094at2"/>
<evidence type="ECO:0008006" key="3">
    <source>
        <dbReference type="Google" id="ProtNLM"/>
    </source>
</evidence>
<keyword evidence="2" id="KW-1185">Reference proteome</keyword>
<gene>
    <name evidence="1" type="ordered locus">Mlg_1590</name>
</gene>
<dbReference type="Pfam" id="PF19742">
    <property type="entry name" value="DUF6231"/>
    <property type="match status" value="1"/>
</dbReference>
<reference evidence="2" key="1">
    <citation type="submission" date="2006-08" db="EMBL/GenBank/DDBJ databases">
        <title>Complete sequence of Alkalilimnicola ehrilichei MLHE-1.</title>
        <authorList>
            <person name="Copeland A."/>
            <person name="Lucas S."/>
            <person name="Lapidus A."/>
            <person name="Barry K."/>
            <person name="Detter J.C."/>
            <person name="Glavina del Rio T."/>
            <person name="Hammon N."/>
            <person name="Israni S."/>
            <person name="Dalin E."/>
            <person name="Tice H."/>
            <person name="Pitluck S."/>
            <person name="Sims D."/>
            <person name="Brettin T."/>
            <person name="Bruce D."/>
            <person name="Han C."/>
            <person name="Tapia R."/>
            <person name="Gilna P."/>
            <person name="Schmutz J."/>
            <person name="Larimer F."/>
            <person name="Land M."/>
            <person name="Hauser L."/>
            <person name="Kyrpides N."/>
            <person name="Mikhailova N."/>
            <person name="Oremland R.S."/>
            <person name="Hoeft S.E."/>
            <person name="Switzer-Blum J."/>
            <person name="Kulp T."/>
            <person name="King G."/>
            <person name="Tabita R."/>
            <person name="Witte B."/>
            <person name="Santini J.M."/>
            <person name="Basu P."/>
            <person name="Hollibaugh J.T."/>
            <person name="Xie G."/>
            <person name="Stolz J.F."/>
            <person name="Richardson P."/>
        </authorList>
    </citation>
    <scope>NUCLEOTIDE SEQUENCE [LARGE SCALE GENOMIC DNA]</scope>
    <source>
        <strain evidence="2">ATCC BAA-1101 / DSM 17681 / MLHE-1</strain>
    </source>
</reference>
<organism evidence="1 2">
    <name type="scientific">Alkalilimnicola ehrlichii (strain ATCC BAA-1101 / DSM 17681 / MLHE-1)</name>
    <dbReference type="NCBI Taxonomy" id="187272"/>
    <lineage>
        <taxon>Bacteria</taxon>
        <taxon>Pseudomonadati</taxon>
        <taxon>Pseudomonadota</taxon>
        <taxon>Gammaproteobacteria</taxon>
        <taxon>Chromatiales</taxon>
        <taxon>Ectothiorhodospiraceae</taxon>
        <taxon>Alkalilimnicola</taxon>
    </lineage>
</organism>
<dbReference type="AlphaFoldDB" id="Q0A8A0"/>
<evidence type="ECO:0000313" key="2">
    <source>
        <dbReference type="Proteomes" id="UP000001962"/>
    </source>
</evidence>
<dbReference type="RefSeq" id="WP_011629331.1">
    <property type="nucleotide sequence ID" value="NC_008340.1"/>
</dbReference>
<accession>Q0A8A0</accession>
<sequence>MSDQGFQVLAHALADAQPRSVLAVGPLAGEVATRLFDRETTKQIALDTGEASDALARQGVVDIAILTDTLERLDRREASGLLARLRDVYARRVVLLVAHDRCQWSGTDLTALGFSRLHDAPGAGTLYGFDIATYKTTPDWLNPDYWANPELWERHRW</sequence>
<dbReference type="EMBL" id="CP000453">
    <property type="protein sequence ID" value="ABI56937.1"/>
    <property type="molecule type" value="Genomic_DNA"/>
</dbReference>
<evidence type="ECO:0000313" key="1">
    <source>
        <dbReference type="EMBL" id="ABI56937.1"/>
    </source>
</evidence>
<name>Q0A8A0_ALKEH</name>
<dbReference type="eggNOG" id="ENOG503316U">
    <property type="taxonomic scope" value="Bacteria"/>
</dbReference>
<protein>
    <recommendedName>
        <fullName evidence="3">Class I SAM-dependent methyltransferase</fullName>
    </recommendedName>
</protein>
<proteinExistence type="predicted"/>
<dbReference type="Proteomes" id="UP000001962">
    <property type="component" value="Chromosome"/>
</dbReference>
<dbReference type="HOGENOM" id="CLU_137362_0_0_6"/>